<comment type="caution">
    <text evidence="2">The sequence shown here is derived from an EMBL/GenBank/DDBJ whole genome shotgun (WGS) entry which is preliminary data.</text>
</comment>
<dbReference type="SUPFAM" id="SSF47240">
    <property type="entry name" value="Ferritin-like"/>
    <property type="match status" value="1"/>
</dbReference>
<feature type="domain" description="DUF2383" evidence="1">
    <location>
        <begin position="11"/>
        <end position="112"/>
    </location>
</feature>
<dbReference type="AlphaFoldDB" id="A0AAW7XCN8"/>
<dbReference type="NCBIfam" id="TIGR02284">
    <property type="entry name" value="PA2169 family four-helix-bundle protein"/>
    <property type="match status" value="1"/>
</dbReference>
<organism evidence="2 3">
    <name type="scientific">Neptunomonas phycophila</name>
    <dbReference type="NCBI Taxonomy" id="1572645"/>
    <lineage>
        <taxon>Bacteria</taxon>
        <taxon>Pseudomonadati</taxon>
        <taxon>Pseudomonadota</taxon>
        <taxon>Gammaproteobacteria</taxon>
        <taxon>Oceanospirillales</taxon>
        <taxon>Oceanospirillaceae</taxon>
        <taxon>Neptunomonas</taxon>
    </lineage>
</organism>
<name>A0AAW7XCN8_9GAMM</name>
<protein>
    <submittedName>
        <fullName evidence="2">PA2169 family four-helix-bundle protein</fullName>
    </submittedName>
</protein>
<evidence type="ECO:0000259" key="1">
    <source>
        <dbReference type="Pfam" id="PF09537"/>
    </source>
</evidence>
<evidence type="ECO:0000313" key="2">
    <source>
        <dbReference type="EMBL" id="MDO6451952.1"/>
    </source>
</evidence>
<proteinExistence type="predicted"/>
<reference evidence="2" key="1">
    <citation type="submission" date="2023-07" db="EMBL/GenBank/DDBJ databases">
        <title>Genome content predicts the carbon catabolic preferences of heterotrophic bacteria.</title>
        <authorList>
            <person name="Gralka M."/>
        </authorList>
    </citation>
    <scope>NUCLEOTIDE SEQUENCE</scope>
    <source>
        <strain evidence="2">I2M16</strain>
    </source>
</reference>
<dbReference type="Pfam" id="PF09537">
    <property type="entry name" value="DUF2383"/>
    <property type="match status" value="1"/>
</dbReference>
<dbReference type="InterPro" id="IPR012347">
    <property type="entry name" value="Ferritin-like"/>
</dbReference>
<evidence type="ECO:0000313" key="3">
    <source>
        <dbReference type="Proteomes" id="UP001169862"/>
    </source>
</evidence>
<sequence>MLANKDNRLVNELIAICHDGQRFYRQAAAEVTDSDLKSLFREMASIRAEIAEDLTKKVEEKGGSPEIGGSLVGKMRTVYTDVSTQLSDDANYHFVTELEASEEVTLNIFRDDIRKVDSPHLANDIARHLATIQVTHDRMKDIKDSLTAVKH</sequence>
<dbReference type="InterPro" id="IPR009078">
    <property type="entry name" value="Ferritin-like_SF"/>
</dbReference>
<dbReference type="InterPro" id="IPR019052">
    <property type="entry name" value="DUF2383"/>
</dbReference>
<dbReference type="Gene3D" id="1.20.1260.10">
    <property type="match status" value="1"/>
</dbReference>
<gene>
    <name evidence="2" type="ORF">Q4490_00110</name>
</gene>
<dbReference type="InterPro" id="IPR011971">
    <property type="entry name" value="CHP02284"/>
</dbReference>
<dbReference type="Proteomes" id="UP001169862">
    <property type="component" value="Unassembled WGS sequence"/>
</dbReference>
<dbReference type="EMBL" id="JAUOPG010000001">
    <property type="protein sequence ID" value="MDO6451952.1"/>
    <property type="molecule type" value="Genomic_DNA"/>
</dbReference>
<accession>A0AAW7XCN8</accession>
<dbReference type="RefSeq" id="WP_075172579.1">
    <property type="nucleotide sequence ID" value="NZ_CAXHZV010000027.1"/>
</dbReference>